<dbReference type="RefSeq" id="WP_069306494.1">
    <property type="nucleotide sequence ID" value="NZ_MCRJ01000032.1"/>
</dbReference>
<keyword evidence="3" id="KW-1185">Reference proteome</keyword>
<organism evidence="2 3">
    <name type="scientific">Methylobrevis pamukkalensis</name>
    <dbReference type="NCBI Taxonomy" id="1439726"/>
    <lineage>
        <taxon>Bacteria</taxon>
        <taxon>Pseudomonadati</taxon>
        <taxon>Pseudomonadota</taxon>
        <taxon>Alphaproteobacteria</taxon>
        <taxon>Hyphomicrobiales</taxon>
        <taxon>Pleomorphomonadaceae</taxon>
        <taxon>Methylobrevis</taxon>
    </lineage>
</organism>
<evidence type="ECO:0000256" key="1">
    <source>
        <dbReference type="SAM" id="MobiDB-lite"/>
    </source>
</evidence>
<evidence type="ECO:0000313" key="2">
    <source>
        <dbReference type="EMBL" id="ODN71010.1"/>
    </source>
</evidence>
<dbReference type="Proteomes" id="UP000094622">
    <property type="component" value="Unassembled WGS sequence"/>
</dbReference>
<evidence type="ECO:0000313" key="3">
    <source>
        <dbReference type="Proteomes" id="UP000094622"/>
    </source>
</evidence>
<comment type="caution">
    <text evidence="2">The sequence shown here is derived from an EMBL/GenBank/DDBJ whole genome shotgun (WGS) entry which is preliminary data.</text>
</comment>
<dbReference type="SUPFAM" id="SSF53448">
    <property type="entry name" value="Nucleotide-diphospho-sugar transferases"/>
    <property type="match status" value="1"/>
</dbReference>
<accession>A0A1E3H3Y0</accession>
<gene>
    <name evidence="2" type="ORF">A6302_01644</name>
</gene>
<dbReference type="EMBL" id="MCRJ01000032">
    <property type="protein sequence ID" value="ODN71010.1"/>
    <property type="molecule type" value="Genomic_DNA"/>
</dbReference>
<dbReference type="OrthoDB" id="5465469at2"/>
<sequence length="290" mass="32994">MEKIIVSLTSISHRMARLHLTLASLAAQDYPNFEVRVYVSPDRFLLDEGVIDIPPDCQALMDSDPRIRWMITPNIGSYRKLLPVLAENMSGEALIATADDDTIYPADWLSTLAHYYRRYNCIIAYRGHTMVRSEGSFLNYRRWMTRPQKENPSVFWLPTGKDGVLYNPLFFHRNVLNYHKALSVARTADDLWFKWHTALYNVPAYIVNTDYTTMLEDTNDGPSLYKSFNQAGANDVAIAALEQYSSEELSFKLATFDSRNPPTIPDRGSVFSRPPAKGGAARKVAAERKN</sequence>
<dbReference type="InterPro" id="IPR029044">
    <property type="entry name" value="Nucleotide-diphossugar_trans"/>
</dbReference>
<dbReference type="AlphaFoldDB" id="A0A1E3H3Y0"/>
<protein>
    <recommendedName>
        <fullName evidence="4">Glycosyl transferase family 2</fullName>
    </recommendedName>
</protein>
<evidence type="ECO:0008006" key="4">
    <source>
        <dbReference type="Google" id="ProtNLM"/>
    </source>
</evidence>
<reference evidence="2 3" key="1">
    <citation type="submission" date="2016-07" db="EMBL/GenBank/DDBJ databases">
        <title>Draft Genome Sequence of Methylobrevis pamukkalensis PK2.</title>
        <authorList>
            <person name="Vasilenko O.V."/>
            <person name="Doronina N.V."/>
            <person name="Shmareva M.N."/>
            <person name="Tarlachkov S.V."/>
            <person name="Mustakhimov I."/>
            <person name="Trotsenko Y.A."/>
        </authorList>
    </citation>
    <scope>NUCLEOTIDE SEQUENCE [LARGE SCALE GENOMIC DNA]</scope>
    <source>
        <strain evidence="2 3">PK2</strain>
    </source>
</reference>
<name>A0A1E3H3Y0_9HYPH</name>
<feature type="region of interest" description="Disordered" evidence="1">
    <location>
        <begin position="257"/>
        <end position="290"/>
    </location>
</feature>
<dbReference type="CDD" id="cd00761">
    <property type="entry name" value="Glyco_tranf_GTA_type"/>
    <property type="match status" value="1"/>
</dbReference>
<proteinExistence type="predicted"/>
<dbReference type="Gene3D" id="3.90.550.10">
    <property type="entry name" value="Spore Coat Polysaccharide Biosynthesis Protein SpsA, Chain A"/>
    <property type="match status" value="1"/>
</dbReference>